<organism evidence="4 5">
    <name type="scientific">Caballeronia glathei</name>
    <dbReference type="NCBI Taxonomy" id="60547"/>
    <lineage>
        <taxon>Bacteria</taxon>
        <taxon>Pseudomonadati</taxon>
        <taxon>Pseudomonadota</taxon>
        <taxon>Betaproteobacteria</taxon>
        <taxon>Burkholderiales</taxon>
        <taxon>Burkholderiaceae</taxon>
        <taxon>Caballeronia</taxon>
    </lineage>
</organism>
<dbReference type="EMBL" id="JFHC01000018">
    <property type="protein sequence ID" value="KDR42308.1"/>
    <property type="molecule type" value="Genomic_DNA"/>
</dbReference>
<dbReference type="RefSeq" id="WP_051672499.1">
    <property type="nucleotide sequence ID" value="NZ_CADFFX010000004.1"/>
</dbReference>
<dbReference type="InterPro" id="IPR012347">
    <property type="entry name" value="Ferritin-like"/>
</dbReference>
<keyword evidence="2" id="KW-0732">Signal</keyword>
<evidence type="ECO:0000259" key="3">
    <source>
        <dbReference type="Pfam" id="PF03713"/>
    </source>
</evidence>
<proteinExistence type="predicted"/>
<evidence type="ECO:0000313" key="4">
    <source>
        <dbReference type="EMBL" id="KDR42308.1"/>
    </source>
</evidence>
<feature type="chain" id="PRO_5007372283" description="DUF305 domain-containing protein" evidence="2">
    <location>
        <begin position="33"/>
        <end position="177"/>
    </location>
</feature>
<dbReference type="AlphaFoldDB" id="A0A069PNQ8"/>
<dbReference type="PANTHER" id="PTHR36933">
    <property type="entry name" value="SLL0788 PROTEIN"/>
    <property type="match status" value="1"/>
</dbReference>
<evidence type="ECO:0000313" key="5">
    <source>
        <dbReference type="Proteomes" id="UP000027466"/>
    </source>
</evidence>
<keyword evidence="5" id="KW-1185">Reference proteome</keyword>
<name>A0A069PNQ8_9BURK</name>
<evidence type="ECO:0000256" key="1">
    <source>
        <dbReference type="SAM" id="MobiDB-lite"/>
    </source>
</evidence>
<reference evidence="4 5" key="1">
    <citation type="submission" date="2014-03" db="EMBL/GenBank/DDBJ databases">
        <title>Draft Genome Sequences of Four Burkholderia Strains.</title>
        <authorList>
            <person name="Liu X.Y."/>
            <person name="Li C.X."/>
            <person name="Xu J.H."/>
        </authorList>
    </citation>
    <scope>NUCLEOTIDE SEQUENCE [LARGE SCALE GENOMIC DNA]</scope>
    <source>
        <strain evidence="4 5">DSM 50014</strain>
    </source>
</reference>
<dbReference type="STRING" id="60547.GCA_000751215_03173"/>
<evidence type="ECO:0000256" key="2">
    <source>
        <dbReference type="SAM" id="SignalP"/>
    </source>
</evidence>
<sequence length="177" mass="18550">MKIPALAGAGARLSVALAAGAVFALSGGAAFAAGPGGHPAAADAEAPFLAENDRAMTRMMDDMSIEPTGDVDRDFVGMMAPHHQGAIDMAQAELRYGHNEQLRRLAQEIIVEQQQEIVAMRLALGDALPPAAPAPDQDAPTTPVHGMPTHMHMSTPMSTTANTNNAPMRMDMSKETP</sequence>
<feature type="compositionally biased region" description="Low complexity" evidence="1">
    <location>
        <begin position="129"/>
        <end position="160"/>
    </location>
</feature>
<feature type="domain" description="DUF305" evidence="3">
    <location>
        <begin position="50"/>
        <end position="121"/>
    </location>
</feature>
<dbReference type="PANTHER" id="PTHR36933:SF1">
    <property type="entry name" value="SLL0788 PROTEIN"/>
    <property type="match status" value="1"/>
</dbReference>
<feature type="region of interest" description="Disordered" evidence="1">
    <location>
        <begin position="129"/>
        <end position="177"/>
    </location>
</feature>
<protein>
    <recommendedName>
        <fullName evidence="3">DUF305 domain-containing protein</fullName>
    </recommendedName>
</protein>
<dbReference type="InterPro" id="IPR005183">
    <property type="entry name" value="DUF305_CopM-like"/>
</dbReference>
<comment type="caution">
    <text evidence="4">The sequence shown here is derived from an EMBL/GenBank/DDBJ whole genome shotgun (WGS) entry which is preliminary data.</text>
</comment>
<dbReference type="Pfam" id="PF03713">
    <property type="entry name" value="DUF305"/>
    <property type="match status" value="1"/>
</dbReference>
<dbReference type="Gene3D" id="1.20.1260.10">
    <property type="match status" value="1"/>
</dbReference>
<dbReference type="Proteomes" id="UP000027466">
    <property type="component" value="Unassembled WGS sequence"/>
</dbReference>
<gene>
    <name evidence="4" type="ORF">BG61_10650</name>
</gene>
<accession>A0A069PNQ8</accession>
<feature type="signal peptide" evidence="2">
    <location>
        <begin position="1"/>
        <end position="32"/>
    </location>
</feature>